<gene>
    <name evidence="1" type="ORF">FC72_GL000519</name>
</gene>
<proteinExistence type="predicted"/>
<organism evidence="1 2">
    <name type="scientific">Companilactobacillus tucceti DSM 20183</name>
    <dbReference type="NCBI Taxonomy" id="1423811"/>
    <lineage>
        <taxon>Bacteria</taxon>
        <taxon>Bacillati</taxon>
        <taxon>Bacillota</taxon>
        <taxon>Bacilli</taxon>
        <taxon>Lactobacillales</taxon>
        <taxon>Lactobacillaceae</taxon>
        <taxon>Companilactobacillus</taxon>
    </lineage>
</organism>
<keyword evidence="2" id="KW-1185">Reference proteome</keyword>
<name>A0A0R1IYG5_9LACO</name>
<protein>
    <submittedName>
        <fullName evidence="1">Uncharacterized protein</fullName>
    </submittedName>
</protein>
<sequence length="52" mass="5976">MKNIDKKKTNSIKNWQNIVIVNNDSEPIAIISDNQIILKNGYKYEIDVGLDN</sequence>
<evidence type="ECO:0000313" key="2">
    <source>
        <dbReference type="Proteomes" id="UP000050929"/>
    </source>
</evidence>
<accession>A0A0R1IYG5</accession>
<dbReference type="PATRIC" id="fig|1423811.3.peg.525"/>
<reference evidence="1 2" key="1">
    <citation type="journal article" date="2015" name="Genome Announc.">
        <title>Expanding the biotechnology potential of lactobacilli through comparative genomics of 213 strains and associated genera.</title>
        <authorList>
            <person name="Sun Z."/>
            <person name="Harris H.M."/>
            <person name="McCann A."/>
            <person name="Guo C."/>
            <person name="Argimon S."/>
            <person name="Zhang W."/>
            <person name="Yang X."/>
            <person name="Jeffery I.B."/>
            <person name="Cooney J.C."/>
            <person name="Kagawa T.F."/>
            <person name="Liu W."/>
            <person name="Song Y."/>
            <person name="Salvetti E."/>
            <person name="Wrobel A."/>
            <person name="Rasinkangas P."/>
            <person name="Parkhill J."/>
            <person name="Rea M.C."/>
            <person name="O'Sullivan O."/>
            <person name="Ritari J."/>
            <person name="Douillard F.P."/>
            <person name="Paul Ross R."/>
            <person name="Yang R."/>
            <person name="Briner A.E."/>
            <person name="Felis G.E."/>
            <person name="de Vos W.M."/>
            <person name="Barrangou R."/>
            <person name="Klaenhammer T.R."/>
            <person name="Caufield P.W."/>
            <person name="Cui Y."/>
            <person name="Zhang H."/>
            <person name="O'Toole P.W."/>
        </authorList>
    </citation>
    <scope>NUCLEOTIDE SEQUENCE [LARGE SCALE GENOMIC DNA]</scope>
    <source>
        <strain evidence="1 2">DSM 20183</strain>
    </source>
</reference>
<dbReference type="Proteomes" id="UP000050929">
    <property type="component" value="Unassembled WGS sequence"/>
</dbReference>
<comment type="caution">
    <text evidence="1">The sequence shown here is derived from an EMBL/GenBank/DDBJ whole genome shotgun (WGS) entry which is preliminary data.</text>
</comment>
<dbReference type="AlphaFoldDB" id="A0A0R1IYG5"/>
<dbReference type="STRING" id="1423811.FC72_GL000519"/>
<dbReference type="RefSeq" id="WP_157051132.1">
    <property type="nucleotide sequence ID" value="NZ_AZDG01000013.1"/>
</dbReference>
<dbReference type="OrthoDB" id="2309666at2"/>
<evidence type="ECO:0000313" key="1">
    <source>
        <dbReference type="EMBL" id="KRK64349.1"/>
    </source>
</evidence>
<dbReference type="EMBL" id="AZDG01000013">
    <property type="protein sequence ID" value="KRK64349.1"/>
    <property type="molecule type" value="Genomic_DNA"/>
</dbReference>